<dbReference type="Gene3D" id="2.40.70.10">
    <property type="entry name" value="Acid Proteases"/>
    <property type="match status" value="1"/>
</dbReference>
<reference evidence="1" key="1">
    <citation type="submission" date="2021-06" db="EMBL/GenBank/DDBJ databases">
        <authorList>
            <person name="Kallberg Y."/>
            <person name="Tangrot J."/>
            <person name="Rosling A."/>
        </authorList>
    </citation>
    <scope>NUCLEOTIDE SEQUENCE</scope>
    <source>
        <strain evidence="1">MA453B</strain>
    </source>
</reference>
<keyword evidence="2" id="KW-1185">Reference proteome</keyword>
<dbReference type="CDD" id="cd00303">
    <property type="entry name" value="retropepsin_like"/>
    <property type="match status" value="1"/>
</dbReference>
<organism evidence="1 2">
    <name type="scientific">Dentiscutata erythropus</name>
    <dbReference type="NCBI Taxonomy" id="1348616"/>
    <lineage>
        <taxon>Eukaryota</taxon>
        <taxon>Fungi</taxon>
        <taxon>Fungi incertae sedis</taxon>
        <taxon>Mucoromycota</taxon>
        <taxon>Glomeromycotina</taxon>
        <taxon>Glomeromycetes</taxon>
        <taxon>Diversisporales</taxon>
        <taxon>Gigasporaceae</taxon>
        <taxon>Dentiscutata</taxon>
    </lineage>
</organism>
<dbReference type="InterPro" id="IPR021109">
    <property type="entry name" value="Peptidase_aspartic_dom_sf"/>
</dbReference>
<sequence length="104" mass="11771">MELTHLLINQKGLLRINDKINKNPAQILNDSGATRNFIDKKFAKQNNLFISTGKKIYIELVNGAKEKSHKLITLSKLELGTYYTFGVEVHLISLCRNDLILGQS</sequence>
<dbReference type="EMBL" id="CAJVPY010035401">
    <property type="protein sequence ID" value="CAG8801022.1"/>
    <property type="molecule type" value="Genomic_DNA"/>
</dbReference>
<proteinExistence type="predicted"/>
<dbReference type="SUPFAM" id="SSF50630">
    <property type="entry name" value="Acid proteases"/>
    <property type="match status" value="1"/>
</dbReference>
<comment type="caution">
    <text evidence="1">The sequence shown here is derived from an EMBL/GenBank/DDBJ whole genome shotgun (WGS) entry which is preliminary data.</text>
</comment>
<accession>A0A9N9JXH9</accession>
<dbReference type="Proteomes" id="UP000789405">
    <property type="component" value="Unassembled WGS sequence"/>
</dbReference>
<protein>
    <submittedName>
        <fullName evidence="1">6790_t:CDS:1</fullName>
    </submittedName>
</protein>
<evidence type="ECO:0000313" key="2">
    <source>
        <dbReference type="Proteomes" id="UP000789405"/>
    </source>
</evidence>
<dbReference type="AlphaFoldDB" id="A0A9N9JXH9"/>
<dbReference type="Pfam" id="PF13975">
    <property type="entry name" value="gag-asp_proteas"/>
    <property type="match status" value="1"/>
</dbReference>
<dbReference type="OrthoDB" id="2446864at2759"/>
<evidence type="ECO:0000313" key="1">
    <source>
        <dbReference type="EMBL" id="CAG8801022.1"/>
    </source>
</evidence>
<name>A0A9N9JXH9_9GLOM</name>
<gene>
    <name evidence="1" type="ORF">DERYTH_LOCUS23367</name>
</gene>